<organism evidence="1 2">
    <name type="scientific">Listeria grandensis</name>
    <dbReference type="NCBI Taxonomy" id="1494963"/>
    <lineage>
        <taxon>Bacteria</taxon>
        <taxon>Bacillati</taxon>
        <taxon>Bacillota</taxon>
        <taxon>Bacilli</taxon>
        <taxon>Bacillales</taxon>
        <taxon>Listeriaceae</taxon>
        <taxon>Listeria</taxon>
    </lineage>
</organism>
<comment type="caution">
    <text evidence="1">The sequence shown here is derived from an EMBL/GenBank/DDBJ whole genome shotgun (WGS) entry which is preliminary data.</text>
</comment>
<dbReference type="RefSeq" id="WP_185527747.1">
    <property type="nucleotide sequence ID" value="NZ_JAARWN010000024.1"/>
</dbReference>
<accession>A0A7X1CR71</accession>
<evidence type="ECO:0000313" key="1">
    <source>
        <dbReference type="EMBL" id="MBC1937762.1"/>
    </source>
</evidence>
<sequence length="173" mass="20109">MVNNCGYNVCFSQYDNASLRIDLASETFELLLTCTTETNEIEDFENIRGCTEAENDEFLKMHAYNLIIAINTKHQFIIRILSELGVIHAKPSYLQLEGEHVEDFQMVAFYALTNHGIEQKCKIIDEEDFQTPSLEDMEGMFRGVEDIEELDKELVYQKKFLYKRKIASVEESK</sequence>
<evidence type="ECO:0000313" key="2">
    <source>
        <dbReference type="Proteomes" id="UP000535908"/>
    </source>
</evidence>
<dbReference type="Proteomes" id="UP000535908">
    <property type="component" value="Unassembled WGS sequence"/>
</dbReference>
<reference evidence="1 2" key="1">
    <citation type="submission" date="2020-03" db="EMBL/GenBank/DDBJ databases">
        <title>Soil Listeria distribution.</title>
        <authorList>
            <person name="Liao J."/>
            <person name="Wiedmann M."/>
        </authorList>
    </citation>
    <scope>NUCLEOTIDE SEQUENCE [LARGE SCALE GENOMIC DNA]</scope>
    <source>
        <strain evidence="1 2">FSL L7-0741</strain>
    </source>
</reference>
<dbReference type="EMBL" id="JAARWN010000024">
    <property type="protein sequence ID" value="MBC1937762.1"/>
    <property type="molecule type" value="Genomic_DNA"/>
</dbReference>
<name>A0A7X1CR71_9LIST</name>
<dbReference type="AlphaFoldDB" id="A0A7X1CR71"/>
<proteinExistence type="predicted"/>
<protein>
    <submittedName>
        <fullName evidence="1">Uncharacterized protein</fullName>
    </submittedName>
</protein>
<gene>
    <name evidence="1" type="ORF">HCA69_15440</name>
</gene>